<dbReference type="RefSeq" id="WP_209339093.1">
    <property type="nucleotide sequence ID" value="NZ_JAGIQL010000019.1"/>
</dbReference>
<keyword evidence="2" id="KW-1185">Reference proteome</keyword>
<evidence type="ECO:0000313" key="2">
    <source>
        <dbReference type="Proteomes" id="UP000670475"/>
    </source>
</evidence>
<dbReference type="PANTHER" id="PTHR36849:SF1">
    <property type="entry name" value="CYTOPLASMIC PROTEIN"/>
    <property type="match status" value="1"/>
</dbReference>
<protein>
    <submittedName>
        <fullName evidence="1">DUF488 family protein</fullName>
    </submittedName>
</protein>
<dbReference type="EMBL" id="JAGIQL010000019">
    <property type="protein sequence ID" value="MBP0457321.1"/>
    <property type="molecule type" value="Genomic_DNA"/>
</dbReference>
<proteinExistence type="predicted"/>
<dbReference type="AlphaFoldDB" id="A0A940MDW8"/>
<accession>A0A940MDW8</accession>
<name>A0A940MDW8_9ACTN</name>
<dbReference type="Proteomes" id="UP000670475">
    <property type="component" value="Unassembled WGS sequence"/>
</dbReference>
<dbReference type="PANTHER" id="PTHR36849">
    <property type="entry name" value="CYTOPLASMIC PROTEIN-RELATED"/>
    <property type="match status" value="1"/>
</dbReference>
<comment type="caution">
    <text evidence="1">The sequence shown here is derived from an EMBL/GenBank/DDBJ whole genome shotgun (WGS) entry which is preliminary data.</text>
</comment>
<gene>
    <name evidence="1" type="ORF">JFN87_07380</name>
</gene>
<dbReference type="InterPro" id="IPR052552">
    <property type="entry name" value="YeaO-like"/>
</dbReference>
<dbReference type="Pfam" id="PF22752">
    <property type="entry name" value="DUF488-N3i"/>
    <property type="match status" value="1"/>
</dbReference>
<reference evidence="1" key="1">
    <citation type="submission" date="2021-03" db="EMBL/GenBank/DDBJ databases">
        <title>Whole genome sequence of Streptomyces bomunensis MMS17-BM035.</title>
        <authorList>
            <person name="Lee J.H."/>
        </authorList>
    </citation>
    <scope>NUCLEOTIDE SEQUENCE</scope>
    <source>
        <strain evidence="1">MMS17-BM035</strain>
    </source>
</reference>
<sequence length="123" mass="13601">MKTGPDVRAARVYDPPGPDDGARVLVDRLWPRGLSKETARLDEWCKDVAPSTELRHWYGHDPARFAEFTARYRAELAEPGRAAALERLSAWCERGPVSLLTATKEVDLSQAAVLTRVLTEGAA</sequence>
<organism evidence="1 2">
    <name type="scientific">Streptomyces montanisoli</name>
    <dbReference type="NCBI Taxonomy" id="2798581"/>
    <lineage>
        <taxon>Bacteria</taxon>
        <taxon>Bacillati</taxon>
        <taxon>Actinomycetota</taxon>
        <taxon>Actinomycetes</taxon>
        <taxon>Kitasatosporales</taxon>
        <taxon>Streptomycetaceae</taxon>
        <taxon>Streptomyces</taxon>
    </lineage>
</organism>
<evidence type="ECO:0000313" key="1">
    <source>
        <dbReference type="EMBL" id="MBP0457321.1"/>
    </source>
</evidence>